<dbReference type="AlphaFoldDB" id="A0AAU9TG19"/>
<protein>
    <recommendedName>
        <fullName evidence="1">Reverse transcriptase domain-containing protein</fullName>
    </recommendedName>
</protein>
<reference evidence="2" key="1">
    <citation type="submission" date="2022-03" db="EMBL/GenBank/DDBJ databases">
        <authorList>
            <person name="Tunstrom K."/>
        </authorList>
    </citation>
    <scope>NUCLEOTIDE SEQUENCE</scope>
</reference>
<feature type="domain" description="Reverse transcriptase" evidence="1">
    <location>
        <begin position="1"/>
        <end position="107"/>
    </location>
</feature>
<dbReference type="InterPro" id="IPR000477">
    <property type="entry name" value="RT_dom"/>
</dbReference>
<name>A0AAU9TG19_EUPED</name>
<dbReference type="PANTHER" id="PTHR47027">
    <property type="entry name" value="REVERSE TRANSCRIPTASE DOMAIN-CONTAINING PROTEIN"/>
    <property type="match status" value="1"/>
</dbReference>
<keyword evidence="3" id="KW-1185">Reference proteome</keyword>
<dbReference type="Pfam" id="PF00078">
    <property type="entry name" value="RVT_1"/>
    <property type="match status" value="1"/>
</dbReference>
<dbReference type="Proteomes" id="UP001153954">
    <property type="component" value="Unassembled WGS sequence"/>
</dbReference>
<evidence type="ECO:0000313" key="2">
    <source>
        <dbReference type="EMBL" id="CAH2085918.1"/>
    </source>
</evidence>
<evidence type="ECO:0000313" key="3">
    <source>
        <dbReference type="Proteomes" id="UP001153954"/>
    </source>
</evidence>
<dbReference type="EMBL" id="CAKOGL010000004">
    <property type="protein sequence ID" value="CAH2085918.1"/>
    <property type="molecule type" value="Genomic_DNA"/>
</dbReference>
<gene>
    <name evidence="2" type="ORF">EEDITHA_LOCUS2351</name>
</gene>
<evidence type="ECO:0000259" key="1">
    <source>
        <dbReference type="PROSITE" id="PS50878"/>
    </source>
</evidence>
<organism evidence="2 3">
    <name type="scientific">Euphydryas editha</name>
    <name type="common">Edith's checkerspot</name>
    <dbReference type="NCBI Taxonomy" id="104508"/>
    <lineage>
        <taxon>Eukaryota</taxon>
        <taxon>Metazoa</taxon>
        <taxon>Ecdysozoa</taxon>
        <taxon>Arthropoda</taxon>
        <taxon>Hexapoda</taxon>
        <taxon>Insecta</taxon>
        <taxon>Pterygota</taxon>
        <taxon>Neoptera</taxon>
        <taxon>Endopterygota</taxon>
        <taxon>Lepidoptera</taxon>
        <taxon>Glossata</taxon>
        <taxon>Ditrysia</taxon>
        <taxon>Papilionoidea</taxon>
        <taxon>Nymphalidae</taxon>
        <taxon>Nymphalinae</taxon>
        <taxon>Euphydryas</taxon>
    </lineage>
</organism>
<accession>A0AAU9TG19</accession>
<proteinExistence type="predicted"/>
<comment type="caution">
    <text evidence="2">The sequence shown here is derived from an EMBL/GenBank/DDBJ whole genome shotgun (WGS) entry which is preliminary data.</text>
</comment>
<dbReference type="PANTHER" id="PTHR47027:SF20">
    <property type="entry name" value="REVERSE TRANSCRIPTASE-LIKE PROTEIN WITH RNA-DIRECTED DNA POLYMERASE DOMAIN"/>
    <property type="match status" value="1"/>
</dbReference>
<sequence>MLFNLVLEHVIRKVMTLDLWLDLNGRHMVIGYADDLALLGEHSNDVAVAAMILEEEAKKVGLMINYDKTEYFHMKRYRNTREARQDLHVGNTTYKGVTKFKYLGCTVTDTNTRDKEIQIRIQNTLRCSAALHKVLVSKLLSRNTKITIYKTIIHPILMYGCEAWTLTLREENRLLVTERKIYRKILGPTKRQDGSWRMKTNAEITNLVSEPNIIGVTKSHRLRWLGHVERMGEDRAVKRAYLGRPIGRRPVGRPRYRWKDMAEADLRQIKANNWREIAQDRAKWRNLVSEAKTHFGSLSQMS</sequence>
<dbReference type="PROSITE" id="PS50878">
    <property type="entry name" value="RT_POL"/>
    <property type="match status" value="1"/>
</dbReference>